<gene>
    <name evidence="1" type="ORF">Tci_887122</name>
</gene>
<reference evidence="1" key="1">
    <citation type="journal article" date="2019" name="Sci. Rep.">
        <title>Draft genome of Tanacetum cinerariifolium, the natural source of mosquito coil.</title>
        <authorList>
            <person name="Yamashiro T."/>
            <person name="Shiraishi A."/>
            <person name="Satake H."/>
            <person name="Nakayama K."/>
        </authorList>
    </citation>
    <scope>NUCLEOTIDE SEQUENCE</scope>
</reference>
<dbReference type="AlphaFoldDB" id="A0A699TZG9"/>
<accession>A0A699TZG9</accession>
<proteinExistence type="predicted"/>
<organism evidence="1">
    <name type="scientific">Tanacetum cinerariifolium</name>
    <name type="common">Dalmatian daisy</name>
    <name type="synonym">Chrysanthemum cinerariifolium</name>
    <dbReference type="NCBI Taxonomy" id="118510"/>
    <lineage>
        <taxon>Eukaryota</taxon>
        <taxon>Viridiplantae</taxon>
        <taxon>Streptophyta</taxon>
        <taxon>Embryophyta</taxon>
        <taxon>Tracheophyta</taxon>
        <taxon>Spermatophyta</taxon>
        <taxon>Magnoliopsida</taxon>
        <taxon>eudicotyledons</taxon>
        <taxon>Gunneridae</taxon>
        <taxon>Pentapetalae</taxon>
        <taxon>asterids</taxon>
        <taxon>campanulids</taxon>
        <taxon>Asterales</taxon>
        <taxon>Asteraceae</taxon>
        <taxon>Asteroideae</taxon>
        <taxon>Anthemideae</taxon>
        <taxon>Anthemidinae</taxon>
        <taxon>Tanacetum</taxon>
    </lineage>
</organism>
<evidence type="ECO:0000313" key="1">
    <source>
        <dbReference type="EMBL" id="GFD15153.1"/>
    </source>
</evidence>
<protein>
    <submittedName>
        <fullName evidence="1">Uncharacterized protein</fullName>
    </submittedName>
</protein>
<feature type="non-terminal residue" evidence="1">
    <location>
        <position position="126"/>
    </location>
</feature>
<feature type="non-terminal residue" evidence="1">
    <location>
        <position position="1"/>
    </location>
</feature>
<comment type="caution">
    <text evidence="1">The sequence shown here is derived from an EMBL/GenBank/DDBJ whole genome shotgun (WGS) entry which is preliminary data.</text>
</comment>
<name>A0A699TZG9_TANCI</name>
<dbReference type="EMBL" id="BKCJ011284398">
    <property type="protein sequence ID" value="GFD15153.1"/>
    <property type="molecule type" value="Genomic_DNA"/>
</dbReference>
<sequence length="126" mass="14542">ERTNLKTKNVNAASKGVSAVIVLELVSTAEPTVFDDEYVTMKMAQTLIKLEAEKAKILDEKIAQKLHDEEVQKVTARDEQERADIEKALELQRQLDEREDDIDWSDVAEQVKERQSDLIKRYQDLK</sequence>